<dbReference type="Gene3D" id="3.30.70.100">
    <property type="match status" value="1"/>
</dbReference>
<evidence type="ECO:0000259" key="2">
    <source>
        <dbReference type="Pfam" id="PF03992"/>
    </source>
</evidence>
<comment type="caution">
    <text evidence="3">The sequence shown here is derived from an EMBL/GenBank/DDBJ whole genome shotgun (WGS) entry which is preliminary data.</text>
</comment>
<dbReference type="GO" id="GO:0004497">
    <property type="term" value="F:monooxygenase activity"/>
    <property type="evidence" value="ECO:0007669"/>
    <property type="project" value="UniProtKB-KW"/>
</dbReference>
<feature type="region of interest" description="Disordered" evidence="1">
    <location>
        <begin position="1"/>
        <end position="54"/>
    </location>
</feature>
<keyword evidence="4" id="KW-1185">Reference proteome</keyword>
<evidence type="ECO:0000313" key="4">
    <source>
        <dbReference type="Proteomes" id="UP001596380"/>
    </source>
</evidence>
<accession>A0ABW2CRP5</accession>
<feature type="compositionally biased region" description="Low complexity" evidence="1">
    <location>
        <begin position="19"/>
        <end position="52"/>
    </location>
</feature>
<gene>
    <name evidence="3" type="ORF">ACFQKB_26315</name>
</gene>
<proteinExistence type="predicted"/>
<dbReference type="InterPro" id="IPR007138">
    <property type="entry name" value="ABM_dom"/>
</dbReference>
<dbReference type="Proteomes" id="UP001596380">
    <property type="component" value="Unassembled WGS sequence"/>
</dbReference>
<keyword evidence="3" id="KW-0503">Monooxygenase</keyword>
<evidence type="ECO:0000256" key="1">
    <source>
        <dbReference type="SAM" id="MobiDB-lite"/>
    </source>
</evidence>
<dbReference type="EMBL" id="JBHSXS010000018">
    <property type="protein sequence ID" value="MFC6883298.1"/>
    <property type="molecule type" value="Genomic_DNA"/>
</dbReference>
<name>A0ABW2CRP5_9ACTN</name>
<reference evidence="4" key="1">
    <citation type="journal article" date="2019" name="Int. J. Syst. Evol. Microbiol.">
        <title>The Global Catalogue of Microorganisms (GCM) 10K type strain sequencing project: providing services to taxonomists for standard genome sequencing and annotation.</title>
        <authorList>
            <consortium name="The Broad Institute Genomics Platform"/>
            <consortium name="The Broad Institute Genome Sequencing Center for Infectious Disease"/>
            <person name="Wu L."/>
            <person name="Ma J."/>
        </authorList>
    </citation>
    <scope>NUCLEOTIDE SEQUENCE [LARGE SCALE GENOMIC DNA]</scope>
    <source>
        <strain evidence="4">JCM 3369</strain>
    </source>
</reference>
<feature type="domain" description="ABM" evidence="2">
    <location>
        <begin position="56"/>
        <end position="127"/>
    </location>
</feature>
<evidence type="ECO:0000313" key="3">
    <source>
        <dbReference type="EMBL" id="MFC6883298.1"/>
    </source>
</evidence>
<dbReference type="SUPFAM" id="SSF54909">
    <property type="entry name" value="Dimeric alpha+beta barrel"/>
    <property type="match status" value="1"/>
</dbReference>
<dbReference type="RefSeq" id="WP_160822476.1">
    <property type="nucleotide sequence ID" value="NZ_JBHSXS010000018.1"/>
</dbReference>
<dbReference type="InterPro" id="IPR011008">
    <property type="entry name" value="Dimeric_a/b-barrel"/>
</dbReference>
<protein>
    <submittedName>
        <fullName evidence="3">Antibiotic biosynthesis monooxygenase family protein</fullName>
        <ecNumber evidence="3">1.14.-.-</ecNumber>
    </submittedName>
</protein>
<dbReference type="EC" id="1.14.-.-" evidence="3"/>
<dbReference type="Pfam" id="PF03992">
    <property type="entry name" value="ABM"/>
    <property type="match status" value="1"/>
</dbReference>
<sequence>MSTPASPPRSRRPAPPAADAPADAQADGQADGQAPTDDPARAGAPAGTAPDPVGRVRVLVYASAPGADASAVEAAYHTISRALDGTPGLLGNVLMRSLLDPAAFVVMSEWRDIASFRTWEEGAGHRDVTAPLRPLQDSAAGQGSAFGVYEITAAY</sequence>
<organism evidence="3 4">
    <name type="scientific">Actinomadura yumaensis</name>
    <dbReference type="NCBI Taxonomy" id="111807"/>
    <lineage>
        <taxon>Bacteria</taxon>
        <taxon>Bacillati</taxon>
        <taxon>Actinomycetota</taxon>
        <taxon>Actinomycetes</taxon>
        <taxon>Streptosporangiales</taxon>
        <taxon>Thermomonosporaceae</taxon>
        <taxon>Actinomadura</taxon>
    </lineage>
</organism>
<keyword evidence="3" id="KW-0560">Oxidoreductase</keyword>